<dbReference type="Gene3D" id="3.30.530.20">
    <property type="match status" value="1"/>
</dbReference>
<dbReference type="GO" id="GO:0008526">
    <property type="term" value="F:phosphatidylinositol transfer activity"/>
    <property type="evidence" value="ECO:0007669"/>
    <property type="project" value="TreeGrafter"/>
</dbReference>
<dbReference type="InterPro" id="IPR023393">
    <property type="entry name" value="START-like_dom_sf"/>
</dbReference>
<dbReference type="STRING" id="6573.A0A210PHX0"/>
<proteinExistence type="predicted"/>
<gene>
    <name evidence="2" type="ORF">KP79_PYT06543</name>
</gene>
<keyword evidence="3" id="KW-1185">Reference proteome</keyword>
<dbReference type="InterPro" id="IPR055261">
    <property type="entry name" value="PI_transfer_N"/>
</dbReference>
<organism evidence="2 3">
    <name type="scientific">Mizuhopecten yessoensis</name>
    <name type="common">Japanese scallop</name>
    <name type="synonym">Patinopecten yessoensis</name>
    <dbReference type="NCBI Taxonomy" id="6573"/>
    <lineage>
        <taxon>Eukaryota</taxon>
        <taxon>Metazoa</taxon>
        <taxon>Spiralia</taxon>
        <taxon>Lophotrochozoa</taxon>
        <taxon>Mollusca</taxon>
        <taxon>Bivalvia</taxon>
        <taxon>Autobranchia</taxon>
        <taxon>Pteriomorphia</taxon>
        <taxon>Pectinida</taxon>
        <taxon>Pectinoidea</taxon>
        <taxon>Pectinidae</taxon>
        <taxon>Mizuhopecten</taxon>
    </lineage>
</organism>
<dbReference type="Pfam" id="PF02121">
    <property type="entry name" value="IP_trans"/>
    <property type="match status" value="1"/>
</dbReference>
<dbReference type="PANTHER" id="PTHR10658">
    <property type="entry name" value="PHOSPHATIDYLINOSITOL TRANSFER PROTEIN"/>
    <property type="match status" value="1"/>
</dbReference>
<dbReference type="GO" id="GO:0005737">
    <property type="term" value="C:cytoplasm"/>
    <property type="evidence" value="ECO:0007669"/>
    <property type="project" value="TreeGrafter"/>
</dbReference>
<dbReference type="PANTHER" id="PTHR10658:SF54">
    <property type="entry name" value="CYTOPLASMIC PHOSPHATIDYLINOSITOL TRANSFER PROTEIN 1"/>
    <property type="match status" value="1"/>
</dbReference>
<evidence type="ECO:0000313" key="2">
    <source>
        <dbReference type="EMBL" id="OWF36067.1"/>
    </source>
</evidence>
<sequence length="84" mass="10021">MPLFSIYIETKYKDDNGCSENVLGLSEEELEDREVEHIDIAYDDMADKHYKESEDPTLFVSRKTGRGQLKKEWKVSWCEFIERR</sequence>
<protein>
    <submittedName>
        <fullName evidence="2">Cytoplasmic phosphatidylinositol transfer protein 1</fullName>
    </submittedName>
</protein>
<dbReference type="InterPro" id="IPR001666">
    <property type="entry name" value="PI_transfer"/>
</dbReference>
<evidence type="ECO:0000259" key="1">
    <source>
        <dbReference type="Pfam" id="PF02121"/>
    </source>
</evidence>
<dbReference type="EMBL" id="NEDP02076680">
    <property type="protein sequence ID" value="OWF36067.1"/>
    <property type="molecule type" value="Genomic_DNA"/>
</dbReference>
<dbReference type="OrthoDB" id="10053061at2759"/>
<dbReference type="SUPFAM" id="SSF55961">
    <property type="entry name" value="Bet v1-like"/>
    <property type="match status" value="1"/>
</dbReference>
<evidence type="ECO:0000313" key="3">
    <source>
        <dbReference type="Proteomes" id="UP000242188"/>
    </source>
</evidence>
<accession>A0A210PHX0</accession>
<comment type="caution">
    <text evidence="2">The sequence shown here is derived from an EMBL/GenBank/DDBJ whole genome shotgun (WGS) entry which is preliminary data.</text>
</comment>
<dbReference type="Proteomes" id="UP000242188">
    <property type="component" value="Unassembled WGS sequence"/>
</dbReference>
<feature type="domain" description="Phosphatidylinositol transfer protein N-terminal" evidence="1">
    <location>
        <begin position="3"/>
        <end position="75"/>
    </location>
</feature>
<name>A0A210PHX0_MIZYE</name>
<reference evidence="2 3" key="1">
    <citation type="journal article" date="2017" name="Nat. Ecol. Evol.">
        <title>Scallop genome provides insights into evolution of bilaterian karyotype and development.</title>
        <authorList>
            <person name="Wang S."/>
            <person name="Zhang J."/>
            <person name="Jiao W."/>
            <person name="Li J."/>
            <person name="Xun X."/>
            <person name="Sun Y."/>
            <person name="Guo X."/>
            <person name="Huan P."/>
            <person name="Dong B."/>
            <person name="Zhang L."/>
            <person name="Hu X."/>
            <person name="Sun X."/>
            <person name="Wang J."/>
            <person name="Zhao C."/>
            <person name="Wang Y."/>
            <person name="Wang D."/>
            <person name="Huang X."/>
            <person name="Wang R."/>
            <person name="Lv J."/>
            <person name="Li Y."/>
            <person name="Zhang Z."/>
            <person name="Liu B."/>
            <person name="Lu W."/>
            <person name="Hui Y."/>
            <person name="Liang J."/>
            <person name="Zhou Z."/>
            <person name="Hou R."/>
            <person name="Li X."/>
            <person name="Liu Y."/>
            <person name="Li H."/>
            <person name="Ning X."/>
            <person name="Lin Y."/>
            <person name="Zhao L."/>
            <person name="Xing Q."/>
            <person name="Dou J."/>
            <person name="Li Y."/>
            <person name="Mao J."/>
            <person name="Guo H."/>
            <person name="Dou H."/>
            <person name="Li T."/>
            <person name="Mu C."/>
            <person name="Jiang W."/>
            <person name="Fu Q."/>
            <person name="Fu X."/>
            <person name="Miao Y."/>
            <person name="Liu J."/>
            <person name="Yu Q."/>
            <person name="Li R."/>
            <person name="Liao H."/>
            <person name="Li X."/>
            <person name="Kong Y."/>
            <person name="Jiang Z."/>
            <person name="Chourrout D."/>
            <person name="Li R."/>
            <person name="Bao Z."/>
        </authorList>
    </citation>
    <scope>NUCLEOTIDE SEQUENCE [LARGE SCALE GENOMIC DNA]</scope>
    <source>
        <strain evidence="2 3">PY_sf001</strain>
    </source>
</reference>
<dbReference type="GO" id="GO:0035091">
    <property type="term" value="F:phosphatidylinositol binding"/>
    <property type="evidence" value="ECO:0007669"/>
    <property type="project" value="TreeGrafter"/>
</dbReference>
<dbReference type="AlphaFoldDB" id="A0A210PHX0"/>